<gene>
    <name evidence="3" type="ORF">QO231_08380</name>
</gene>
<dbReference type="PANTHER" id="PTHR30441">
    <property type="entry name" value="DUF748 DOMAIN-CONTAINING PROTEIN"/>
    <property type="match status" value="1"/>
</dbReference>
<feature type="domain" description="YhdP central" evidence="2">
    <location>
        <begin position="350"/>
        <end position="741"/>
    </location>
</feature>
<comment type="caution">
    <text evidence="3">The sequence shown here is derived from an EMBL/GenBank/DDBJ whole genome shotgun (WGS) entry which is preliminary data.</text>
</comment>
<name>A0ABU3VCR3_9RHOB</name>
<dbReference type="Pfam" id="PF13116">
    <property type="entry name" value="YhdP"/>
    <property type="match status" value="1"/>
</dbReference>
<dbReference type="PANTHER" id="PTHR30441:SF8">
    <property type="entry name" value="DUF748 DOMAIN-CONTAINING PROTEIN"/>
    <property type="match status" value="1"/>
</dbReference>
<evidence type="ECO:0000256" key="1">
    <source>
        <dbReference type="SAM" id="MobiDB-lite"/>
    </source>
</evidence>
<reference evidence="4" key="1">
    <citation type="submission" date="2023-05" db="EMBL/GenBank/DDBJ databases">
        <title>Sedimentitalea sp. nov. JM2-8.</title>
        <authorList>
            <person name="Huang J."/>
        </authorList>
    </citation>
    <scope>NUCLEOTIDE SEQUENCE [LARGE SCALE GENOMIC DNA]</scope>
    <source>
        <strain evidence="4">KHS03</strain>
    </source>
</reference>
<dbReference type="InterPro" id="IPR025263">
    <property type="entry name" value="YhdP_central"/>
</dbReference>
<dbReference type="Proteomes" id="UP001255416">
    <property type="component" value="Unassembled WGS sequence"/>
</dbReference>
<accession>A0ABU3VCR3</accession>
<protein>
    <submittedName>
        <fullName evidence="3">DUF3971 domain-containing protein</fullName>
    </submittedName>
</protein>
<evidence type="ECO:0000313" key="3">
    <source>
        <dbReference type="EMBL" id="MDU9003868.1"/>
    </source>
</evidence>
<feature type="compositionally biased region" description="Pro residues" evidence="1">
    <location>
        <begin position="1066"/>
        <end position="1078"/>
    </location>
</feature>
<dbReference type="RefSeq" id="WP_316775088.1">
    <property type="nucleotide sequence ID" value="NZ_JASMWN010000005.1"/>
</dbReference>
<evidence type="ECO:0000259" key="2">
    <source>
        <dbReference type="Pfam" id="PF13116"/>
    </source>
</evidence>
<sequence length="1091" mass="115228">MGIWSVYSASVLAVLVGVFALWGIGQTLTMPDWLRSRIETRIEENLGGLQIAFGDVEMVVNRGWRPRVRLRDVTLSAADGRPIVQLADAQASLAMRPLLRGRIQPKSISLSGAFITLRRKADGKLSLALGQQSSVVREAASIPELIEEWDRRLTSPPLSSLVSVEMKSLTLRYDDLRQNRSWTLDGGQITLNRDIDDLRIASSFSLLSGGANAGAVAMNYVSRIGETEAEIGVTVSQIAAQDIAAQSVALAWLDVLRAPISGALRASVDSDGALGPLSATLQIGAGVVQPTDATRPVPFDGARSYFTYAPRDQVLIFDEVSVASAWGTGTAEGRAYLGIESGAFSDLIGQLTLTDLSLNPDDLYETPVEIPRTSADFRLQLAPFRVTLGEMLITQQDSQMHLSGNLDAHSEGWRLAVDGSMDRLTPERLKQLWPDRAAPKPRKWVNENISGGVLQDIGFALRINPGERPNVYLDFSYDDTEVKFLKTLPPISGARGQVTIEDDRFVATATAGQIIADEGGAVDVTGTSFIIPEMAVKPDTPAVVRVQGAGSVTSLMSLLNRPPLAVLKDTPLPVDMADGQARLAGTLALPMKPKVPFEELEFHLSGVITDVQSTVLVPGQTVRAAEMEIVGDQDGIGVSGDGNIGPVPVSVRWQQPLGKDAPKASQLDGTIELSSRVVDTFGIGLPKGSVSGKGSAEFSMVLGAGKPPELKLSSDLRGVGLSMPPLGWAKPASVTGKLEIAGIVGDQTRIDRLVLQASGLTANGAITNRPGGGLDRALLSSVRLNGWLDAGVELVGRGSAPPDIRILSGTLDVRKATFGSGSGGESGRMDVALDRLQVTDTISLTDFTGKFSTTGGVKGPFRGKVNGQTEVSGEVQPQSGRSAVRIRSGDAGGVVRSAGLLTMARGGNFDMSLRPGVRTGQFDGTLQITNTQVHDAPAIAALLNAISVVGLLDEMSGQGIQFSNVEAKFRLGPSKVTVFESSATGPAMGLSMDGTFDVPSGTLRMQGVISPLYLVNQVGNLIARKGEGVFGFNYTLTGPAKNPKVGINPLSGLTPGFLRDILRRAPPPVDEFAPPPTAKPHITPDDAGAGR</sequence>
<feature type="region of interest" description="Disordered" evidence="1">
    <location>
        <begin position="1066"/>
        <end position="1091"/>
    </location>
</feature>
<dbReference type="InterPro" id="IPR052894">
    <property type="entry name" value="AsmA-related"/>
</dbReference>
<keyword evidence="4" id="KW-1185">Reference proteome</keyword>
<organism evidence="3 4">
    <name type="scientific">Sedimentitalea todarodis</name>
    <dbReference type="NCBI Taxonomy" id="1631240"/>
    <lineage>
        <taxon>Bacteria</taxon>
        <taxon>Pseudomonadati</taxon>
        <taxon>Pseudomonadota</taxon>
        <taxon>Alphaproteobacteria</taxon>
        <taxon>Rhodobacterales</taxon>
        <taxon>Paracoccaceae</taxon>
        <taxon>Sedimentitalea</taxon>
    </lineage>
</organism>
<evidence type="ECO:0000313" key="4">
    <source>
        <dbReference type="Proteomes" id="UP001255416"/>
    </source>
</evidence>
<proteinExistence type="predicted"/>
<dbReference type="EMBL" id="JASMWN010000005">
    <property type="protein sequence ID" value="MDU9003868.1"/>
    <property type="molecule type" value="Genomic_DNA"/>
</dbReference>